<dbReference type="Pfam" id="PF13443">
    <property type="entry name" value="HTH_26"/>
    <property type="match status" value="1"/>
</dbReference>
<proteinExistence type="predicted"/>
<evidence type="ECO:0000313" key="3">
    <source>
        <dbReference type="Proteomes" id="UP000268857"/>
    </source>
</evidence>
<protein>
    <recommendedName>
        <fullName evidence="1">HTH cro/C1-type domain-containing protein</fullName>
    </recommendedName>
</protein>
<dbReference type="InterPro" id="IPR010982">
    <property type="entry name" value="Lambda_DNA-bd_dom_sf"/>
</dbReference>
<dbReference type="AlphaFoldDB" id="A0A3S0XKK0"/>
<dbReference type="RefSeq" id="WP_016877899.1">
    <property type="nucleotide sequence ID" value="NZ_AJLN01000136.1"/>
</dbReference>
<organism evidence="2 3">
    <name type="scientific">Chlorogloeopsis fritschii PCC 6912</name>
    <dbReference type="NCBI Taxonomy" id="211165"/>
    <lineage>
        <taxon>Bacteria</taxon>
        <taxon>Bacillati</taxon>
        <taxon>Cyanobacteriota</taxon>
        <taxon>Cyanophyceae</taxon>
        <taxon>Nostocales</taxon>
        <taxon>Chlorogloeopsidaceae</taxon>
        <taxon>Chlorogloeopsis</taxon>
    </lineage>
</organism>
<dbReference type="GO" id="GO:0003677">
    <property type="term" value="F:DNA binding"/>
    <property type="evidence" value="ECO:0007669"/>
    <property type="project" value="InterPro"/>
</dbReference>
<sequence length="596" mass="68665">MPRKRGLRVHNECIQQVKSALEHSCFATLIDLAEAVGIALATVQSFLKGKPVSRENFFKICEALGLSWEDVADFYDNTIDPTPEPPLQKFIVSIRDLSNQAAPSCAQQLHEALETDGQAALIADSWLQCSDEELEQYECFLLLVSKDSVADIIMKEVKRVRQLCNAQPNKILLLIHIKESISLPLNHPLHKELQGIEHLEWQSSTDSQTLVVKIIELLESKSIFTNDLKDLVNNVSRLELTSNWLLTYVGENPLYKLNDFIIDLKNKENRRIQSGYSYCGVGPTRMWNHACSDPAYHMLNNIQRFPQYARKLAHLVDKERYNFVSLGVGEGTKDKGIILDFFNEDGKTQPRDNFLYVPVDMSREMLRVAVGKVQELPVHRRIAIQRDIETQDGMTEIAQIAQIFGQEQPIMYGFIGNTIANVEKPKQVLDNIVRVMRDDDLLLFEVQIIDPYKLEPRNFQRTISSIQAEYENISFRKFAFSALLQNAFLNLTPIERDDFYTVEVSSNDWQNYGQVIQIDCFFENKSTRPLHMILAEEENIILNPQEKIRLYRSRKFLQSTLHNFIKTSNLSILGEEMYLHEEKGTGFIVMMLQRQK</sequence>
<dbReference type="InterPro" id="IPR019257">
    <property type="entry name" value="MeTrfase_dom"/>
</dbReference>
<dbReference type="Pfam" id="PF10017">
    <property type="entry name" value="Methyltransf_33"/>
    <property type="match status" value="1"/>
</dbReference>
<dbReference type="OrthoDB" id="5136988at2"/>
<evidence type="ECO:0000259" key="1">
    <source>
        <dbReference type="PROSITE" id="PS50943"/>
    </source>
</evidence>
<reference evidence="2 3" key="1">
    <citation type="journal article" date="2019" name="Genome Biol. Evol.">
        <title>Day and night: Metabolic profiles and evolutionary relationships of six axenic non-marine cyanobacteria.</title>
        <authorList>
            <person name="Will S.E."/>
            <person name="Henke P."/>
            <person name="Boedeker C."/>
            <person name="Huang S."/>
            <person name="Brinkmann H."/>
            <person name="Rohde M."/>
            <person name="Jarek M."/>
            <person name="Friedl T."/>
            <person name="Seufert S."/>
            <person name="Schumacher M."/>
            <person name="Overmann J."/>
            <person name="Neumann-Schaal M."/>
            <person name="Petersen J."/>
        </authorList>
    </citation>
    <scope>NUCLEOTIDE SEQUENCE [LARGE SCALE GENOMIC DNA]</scope>
    <source>
        <strain evidence="2 3">PCC 6912</strain>
    </source>
</reference>
<dbReference type="InterPro" id="IPR001387">
    <property type="entry name" value="Cro/C1-type_HTH"/>
</dbReference>
<dbReference type="InterPro" id="IPR029063">
    <property type="entry name" value="SAM-dependent_MTases_sf"/>
</dbReference>
<name>A0A3S0XKK0_CHLFR</name>
<gene>
    <name evidence="2" type="ORF">PCC6912_64300</name>
</gene>
<evidence type="ECO:0000313" key="2">
    <source>
        <dbReference type="EMBL" id="RUR72213.1"/>
    </source>
</evidence>
<dbReference type="CDD" id="cd00093">
    <property type="entry name" value="HTH_XRE"/>
    <property type="match status" value="1"/>
</dbReference>
<keyword evidence="3" id="KW-1185">Reference proteome</keyword>
<dbReference type="PROSITE" id="PS50943">
    <property type="entry name" value="HTH_CROC1"/>
    <property type="match status" value="1"/>
</dbReference>
<dbReference type="EMBL" id="RSCJ01000054">
    <property type="protein sequence ID" value="RUR72213.1"/>
    <property type="molecule type" value="Genomic_DNA"/>
</dbReference>
<dbReference type="SUPFAM" id="SSF47413">
    <property type="entry name" value="lambda repressor-like DNA-binding domains"/>
    <property type="match status" value="1"/>
</dbReference>
<accession>A0A3S0XKK0</accession>
<dbReference type="Gene3D" id="3.40.50.150">
    <property type="entry name" value="Vaccinia Virus protein VP39"/>
    <property type="match status" value="1"/>
</dbReference>
<comment type="caution">
    <text evidence="2">The sequence shown here is derived from an EMBL/GenBank/DDBJ whole genome shotgun (WGS) entry which is preliminary data.</text>
</comment>
<dbReference type="Proteomes" id="UP000268857">
    <property type="component" value="Unassembled WGS sequence"/>
</dbReference>
<feature type="domain" description="HTH cro/C1-type" evidence="1">
    <location>
        <begin position="28"/>
        <end position="71"/>
    </location>
</feature>